<dbReference type="InterPro" id="IPR014001">
    <property type="entry name" value="Helicase_ATP-bd"/>
</dbReference>
<dbReference type="Pfam" id="PF08455">
    <property type="entry name" value="SNF2_assoc"/>
    <property type="match status" value="1"/>
</dbReference>
<dbReference type="Gene3D" id="3.40.50.300">
    <property type="entry name" value="P-loop containing nucleotide triphosphate hydrolases"/>
    <property type="match status" value="1"/>
</dbReference>
<keyword evidence="7" id="KW-1185">Reference proteome</keyword>
<dbReference type="InterPro" id="IPR007527">
    <property type="entry name" value="Znf_SWIM"/>
</dbReference>
<dbReference type="InterPro" id="IPR038718">
    <property type="entry name" value="SNF2-like_sf"/>
</dbReference>
<protein>
    <submittedName>
        <fullName evidence="6">SNF2 family DNA or RNA helicase/uncharacterized Zn finger protein</fullName>
    </submittedName>
</protein>
<name>A0ABS2QZ75_9BACI</name>
<keyword evidence="2" id="KW-0479">Metal-binding</keyword>
<keyword evidence="6" id="KW-0547">Nucleotide-binding</keyword>
<dbReference type="Pfam" id="PF00271">
    <property type="entry name" value="Helicase_C"/>
    <property type="match status" value="1"/>
</dbReference>
<dbReference type="PROSITE" id="PS51192">
    <property type="entry name" value="HELICASE_ATP_BIND_1"/>
    <property type="match status" value="1"/>
</dbReference>
<comment type="caution">
    <text evidence="6">The sequence shown here is derived from an EMBL/GenBank/DDBJ whole genome shotgun (WGS) entry which is preliminary data.</text>
</comment>
<dbReference type="InterPro" id="IPR049730">
    <property type="entry name" value="SNF2/RAD54-like_C"/>
</dbReference>
<keyword evidence="1" id="KW-0378">Hydrolase</keyword>
<evidence type="ECO:0000256" key="2">
    <source>
        <dbReference type="PROSITE-ProRule" id="PRU00325"/>
    </source>
</evidence>
<accession>A0ABS2QZ75</accession>
<organism evidence="6 7">
    <name type="scientific">Priestia iocasae</name>
    <dbReference type="NCBI Taxonomy" id="2291674"/>
    <lineage>
        <taxon>Bacteria</taxon>
        <taxon>Bacillati</taxon>
        <taxon>Bacillota</taxon>
        <taxon>Bacilli</taxon>
        <taxon>Bacillales</taxon>
        <taxon>Bacillaceae</taxon>
        <taxon>Priestia</taxon>
    </lineage>
</organism>
<gene>
    <name evidence="6" type="ORF">JOC83_002608</name>
</gene>
<feature type="domain" description="Helicase ATP-binding" evidence="4">
    <location>
        <begin position="630"/>
        <end position="792"/>
    </location>
</feature>
<evidence type="ECO:0000259" key="3">
    <source>
        <dbReference type="PROSITE" id="PS50966"/>
    </source>
</evidence>
<dbReference type="SUPFAM" id="SSF52540">
    <property type="entry name" value="P-loop containing nucleoside triphosphate hydrolases"/>
    <property type="match status" value="2"/>
</dbReference>
<evidence type="ECO:0000313" key="7">
    <source>
        <dbReference type="Proteomes" id="UP000809829"/>
    </source>
</evidence>
<dbReference type="Pfam" id="PF00176">
    <property type="entry name" value="SNF2-rel_dom"/>
    <property type="match status" value="1"/>
</dbReference>
<dbReference type="SMART" id="SM00487">
    <property type="entry name" value="DEXDc"/>
    <property type="match status" value="1"/>
</dbReference>
<evidence type="ECO:0000313" key="6">
    <source>
        <dbReference type="EMBL" id="MBM7703759.1"/>
    </source>
</evidence>
<dbReference type="GO" id="GO:0004386">
    <property type="term" value="F:helicase activity"/>
    <property type="evidence" value="ECO:0007669"/>
    <property type="project" value="UniProtKB-KW"/>
</dbReference>
<dbReference type="CDD" id="cd18012">
    <property type="entry name" value="DEXQc_arch_SWI2_SNF2"/>
    <property type="match status" value="1"/>
</dbReference>
<feature type="domain" description="Helicase C-terminal" evidence="5">
    <location>
        <begin position="898"/>
        <end position="1055"/>
    </location>
</feature>
<sequence>MRHLFNSRDEIKDFFSPIAYERGFVYYRQGRVKDVEFDFKHHTWFATVAGSDLHEVAIEIDGDSFVSDCTCLAYEQFKECKHEVAALLEIYDRETVNQPFSTYQHHHKEQAVTHFMNLFTGYQQHIIDARHTHDKDPLKVEFICKSSSFTRSHETFLMMEIKVGVERTYVVKNIKEFLRKVREQIPHEFTKKFTYDPAEHYFTEEDEHVIDLLQELVKTETFYRNSQLSSWNDVKVNERELIIPSMIAKNLLLKANERPFTFIDHDQTFEHIHFLKGELPFSFRFDKSSETEFELNLQQLHDASFFDRYGFLFHEGTFYELSNEQQLLLKGLRKSAPIDQMLPISEQQMSSFLSHALPGLKKVGKVTLSEDVSNQMIQPPLKVKLFVDDEYGQLLAKLEYHYDDLVIYPFGAEDEEKSEKILIRDTEKEQEVMALIESAPIKIRQNQLYIEDDEESIYEFLFHIVPKLQQLAEVYITDAVRMYDLEQQSTPVTSIDVQSNGRLLDISFDMNEIDQESIQQILQSLVEKKNYHRLSNGAFVSLEGEEFQSIQRLLAELDVKPTDLVNNSMQVPLYRGAQIEEIMGHKTKFSKAFKQLLQHLKHPEELDFSLPSTLQASLRDYQQTGFQWFKGLAHYSLGGILADDMGLGKTLQSIAYLLSEKKANANIDPFLVVAPASLLYNWKSELERFAPELRVEVITGTPKEREDLLTSESKPDVFVTSYPTLRQDIEFYQSLTFHSMILDEAQMIKNHATKTSEAVRLIQSEKTFALSGTPIENSLEELWAIFQTVLPGLFPGAKVFKGYSNEQISRMVKPFILRRVKKDVLKELPDKIETNHLSELTKTQKELYVAYLEKVKTSLVSGDFNRNRMKILAGLTRLRQICCHPSLFVEGYEGESSKLEQLIDITQNAIANGKRLLIFSQFTSMLHIIRDHLTREGVSFFYLDGQTPSKERVEMANRFNEGENDIFLISLKAGGTGLNLTGADTVILYDLWWNPAVEEQAAGRAHRMGQKNVVQVIKLIAQGTIEERIYELQQKKKELIEQVIQPGETMLTSLSEQDIKYLLNV</sequence>
<dbReference type="PROSITE" id="PS50966">
    <property type="entry name" value="ZF_SWIM"/>
    <property type="match status" value="1"/>
</dbReference>
<evidence type="ECO:0000256" key="1">
    <source>
        <dbReference type="ARBA" id="ARBA00022801"/>
    </source>
</evidence>
<evidence type="ECO:0000259" key="4">
    <source>
        <dbReference type="PROSITE" id="PS51192"/>
    </source>
</evidence>
<dbReference type="InterPro" id="IPR000330">
    <property type="entry name" value="SNF2_N"/>
</dbReference>
<dbReference type="PROSITE" id="PS51194">
    <property type="entry name" value="HELICASE_CTER"/>
    <property type="match status" value="1"/>
</dbReference>
<feature type="domain" description="SWIM-type" evidence="3">
    <location>
        <begin position="54"/>
        <end position="91"/>
    </location>
</feature>
<reference evidence="6 7" key="1">
    <citation type="submission" date="2021-01" db="EMBL/GenBank/DDBJ databases">
        <title>Genomic Encyclopedia of Type Strains, Phase IV (KMG-IV): sequencing the most valuable type-strain genomes for metagenomic binning, comparative biology and taxonomic classification.</title>
        <authorList>
            <person name="Goeker M."/>
        </authorList>
    </citation>
    <scope>NUCLEOTIDE SEQUENCE [LARGE SCALE GENOMIC DNA]</scope>
    <source>
        <strain evidence="6 7">DSM 104297</strain>
    </source>
</reference>
<evidence type="ECO:0000259" key="5">
    <source>
        <dbReference type="PROSITE" id="PS51194"/>
    </source>
</evidence>
<dbReference type="RefSeq" id="WP_205187707.1">
    <property type="nucleotide sequence ID" value="NZ_JAFBFC010000004.1"/>
</dbReference>
<dbReference type="Gene3D" id="3.40.50.10810">
    <property type="entry name" value="Tandem AAA-ATPase domain"/>
    <property type="match status" value="1"/>
</dbReference>
<dbReference type="PANTHER" id="PTHR10799">
    <property type="entry name" value="SNF2/RAD54 HELICASE FAMILY"/>
    <property type="match status" value="1"/>
</dbReference>
<dbReference type="CDD" id="cd18793">
    <property type="entry name" value="SF2_C_SNF"/>
    <property type="match status" value="1"/>
</dbReference>
<dbReference type="InterPro" id="IPR001650">
    <property type="entry name" value="Helicase_C-like"/>
</dbReference>
<keyword evidence="6" id="KW-0067">ATP-binding</keyword>
<keyword evidence="2" id="KW-0862">Zinc</keyword>
<dbReference type="InterPro" id="IPR027417">
    <property type="entry name" value="P-loop_NTPase"/>
</dbReference>
<dbReference type="EMBL" id="JAFBFC010000004">
    <property type="protein sequence ID" value="MBM7703759.1"/>
    <property type="molecule type" value="Genomic_DNA"/>
</dbReference>
<dbReference type="SMART" id="SM00490">
    <property type="entry name" value="HELICc"/>
    <property type="match status" value="1"/>
</dbReference>
<keyword evidence="2" id="KW-0863">Zinc-finger</keyword>
<dbReference type="InterPro" id="IPR013663">
    <property type="entry name" value="Helicase_SWF/SNF/SWI_bac"/>
</dbReference>
<proteinExistence type="predicted"/>
<keyword evidence="6" id="KW-0347">Helicase</keyword>
<dbReference type="Proteomes" id="UP000809829">
    <property type="component" value="Unassembled WGS sequence"/>
</dbReference>